<sequence length="68" mass="7879">MTAHYRLERFGRATLTAMRIVADIRGNENFAPAGVPLQPPPRCCRLVFRDPVLRDQFRRLDRLEDLVA</sequence>
<accession>A0A5N6PYF7</accession>
<organism evidence="1 2">
    <name type="scientific">Mikania micrantha</name>
    <name type="common">bitter vine</name>
    <dbReference type="NCBI Taxonomy" id="192012"/>
    <lineage>
        <taxon>Eukaryota</taxon>
        <taxon>Viridiplantae</taxon>
        <taxon>Streptophyta</taxon>
        <taxon>Embryophyta</taxon>
        <taxon>Tracheophyta</taxon>
        <taxon>Spermatophyta</taxon>
        <taxon>Magnoliopsida</taxon>
        <taxon>eudicotyledons</taxon>
        <taxon>Gunneridae</taxon>
        <taxon>Pentapetalae</taxon>
        <taxon>asterids</taxon>
        <taxon>campanulids</taxon>
        <taxon>Asterales</taxon>
        <taxon>Asteraceae</taxon>
        <taxon>Asteroideae</taxon>
        <taxon>Heliantheae alliance</taxon>
        <taxon>Eupatorieae</taxon>
        <taxon>Mikania</taxon>
    </lineage>
</organism>
<evidence type="ECO:0000313" key="2">
    <source>
        <dbReference type="Proteomes" id="UP000326396"/>
    </source>
</evidence>
<gene>
    <name evidence="1" type="ORF">E3N88_00550</name>
</gene>
<dbReference type="Proteomes" id="UP000326396">
    <property type="component" value="Linkage Group LG1"/>
</dbReference>
<comment type="caution">
    <text evidence="1">The sequence shown here is derived from an EMBL/GenBank/DDBJ whole genome shotgun (WGS) entry which is preliminary data.</text>
</comment>
<keyword evidence="2" id="KW-1185">Reference proteome</keyword>
<reference evidence="1 2" key="1">
    <citation type="submission" date="2019-05" db="EMBL/GenBank/DDBJ databases">
        <title>Mikania micrantha, genome provides insights into the molecular mechanism of rapid growth.</title>
        <authorList>
            <person name="Liu B."/>
        </authorList>
    </citation>
    <scope>NUCLEOTIDE SEQUENCE [LARGE SCALE GENOMIC DNA]</scope>
    <source>
        <strain evidence="1">NLD-2019</strain>
        <tissue evidence="1">Leaf</tissue>
    </source>
</reference>
<evidence type="ECO:0000313" key="1">
    <source>
        <dbReference type="EMBL" id="KAD7477414.1"/>
    </source>
</evidence>
<name>A0A5N6PYF7_9ASTR</name>
<dbReference type="EMBL" id="SZYD01000001">
    <property type="protein sequence ID" value="KAD7477414.1"/>
    <property type="molecule type" value="Genomic_DNA"/>
</dbReference>
<dbReference type="AlphaFoldDB" id="A0A5N6PYF7"/>
<protein>
    <submittedName>
        <fullName evidence="1">Uncharacterized protein</fullName>
    </submittedName>
</protein>
<proteinExistence type="predicted"/>